<name>A0AAD6YE11_9AGAR</name>
<protein>
    <recommendedName>
        <fullName evidence="3">C2H2-type domain-containing protein</fullName>
    </recommendedName>
</protein>
<keyword evidence="1" id="KW-0862">Zinc</keyword>
<dbReference type="PROSITE" id="PS50157">
    <property type="entry name" value="ZINC_FINGER_C2H2_2"/>
    <property type="match status" value="1"/>
</dbReference>
<reference evidence="4" key="1">
    <citation type="submission" date="2023-03" db="EMBL/GenBank/DDBJ databases">
        <title>Massive genome expansion in bonnet fungi (Mycena s.s.) driven by repeated elements and novel gene families across ecological guilds.</title>
        <authorList>
            <consortium name="Lawrence Berkeley National Laboratory"/>
            <person name="Harder C.B."/>
            <person name="Miyauchi S."/>
            <person name="Viragh M."/>
            <person name="Kuo A."/>
            <person name="Thoen E."/>
            <person name="Andreopoulos B."/>
            <person name="Lu D."/>
            <person name="Skrede I."/>
            <person name="Drula E."/>
            <person name="Henrissat B."/>
            <person name="Morin E."/>
            <person name="Kohler A."/>
            <person name="Barry K."/>
            <person name="LaButti K."/>
            <person name="Morin E."/>
            <person name="Salamov A."/>
            <person name="Lipzen A."/>
            <person name="Mereny Z."/>
            <person name="Hegedus B."/>
            <person name="Baldrian P."/>
            <person name="Stursova M."/>
            <person name="Weitz H."/>
            <person name="Taylor A."/>
            <person name="Grigoriev I.V."/>
            <person name="Nagy L.G."/>
            <person name="Martin F."/>
            <person name="Kauserud H."/>
        </authorList>
    </citation>
    <scope>NUCLEOTIDE SEQUENCE</scope>
    <source>
        <strain evidence="4">9144</strain>
    </source>
</reference>
<evidence type="ECO:0000259" key="3">
    <source>
        <dbReference type="PROSITE" id="PS50157"/>
    </source>
</evidence>
<gene>
    <name evidence="4" type="ORF">GGX14DRAFT_391754</name>
</gene>
<keyword evidence="1" id="KW-0863">Zinc-finger</keyword>
<dbReference type="InterPro" id="IPR013087">
    <property type="entry name" value="Znf_C2H2_type"/>
</dbReference>
<accession>A0AAD6YE11</accession>
<dbReference type="GO" id="GO:0008270">
    <property type="term" value="F:zinc ion binding"/>
    <property type="evidence" value="ECO:0007669"/>
    <property type="project" value="UniProtKB-KW"/>
</dbReference>
<keyword evidence="5" id="KW-1185">Reference proteome</keyword>
<dbReference type="EMBL" id="JARJCW010000016">
    <property type="protein sequence ID" value="KAJ7216091.1"/>
    <property type="molecule type" value="Genomic_DNA"/>
</dbReference>
<keyword evidence="1" id="KW-0479">Metal-binding</keyword>
<evidence type="ECO:0000256" key="1">
    <source>
        <dbReference type="PROSITE-ProRule" id="PRU00042"/>
    </source>
</evidence>
<organism evidence="4 5">
    <name type="scientific">Mycena pura</name>
    <dbReference type="NCBI Taxonomy" id="153505"/>
    <lineage>
        <taxon>Eukaryota</taxon>
        <taxon>Fungi</taxon>
        <taxon>Dikarya</taxon>
        <taxon>Basidiomycota</taxon>
        <taxon>Agaricomycotina</taxon>
        <taxon>Agaricomycetes</taxon>
        <taxon>Agaricomycetidae</taxon>
        <taxon>Agaricales</taxon>
        <taxon>Marasmiineae</taxon>
        <taxon>Mycenaceae</taxon>
        <taxon>Mycena</taxon>
    </lineage>
</organism>
<feature type="region of interest" description="Disordered" evidence="2">
    <location>
        <begin position="372"/>
        <end position="408"/>
    </location>
</feature>
<evidence type="ECO:0000256" key="2">
    <source>
        <dbReference type="SAM" id="MobiDB-lite"/>
    </source>
</evidence>
<evidence type="ECO:0000313" key="4">
    <source>
        <dbReference type="EMBL" id="KAJ7216091.1"/>
    </source>
</evidence>
<dbReference type="Proteomes" id="UP001219525">
    <property type="component" value="Unassembled WGS sequence"/>
</dbReference>
<feature type="domain" description="C2H2-type" evidence="3">
    <location>
        <begin position="210"/>
        <end position="239"/>
    </location>
</feature>
<proteinExistence type="predicted"/>
<dbReference type="AlphaFoldDB" id="A0AAD6YE11"/>
<comment type="caution">
    <text evidence="4">The sequence shown here is derived from an EMBL/GenBank/DDBJ whole genome shotgun (WGS) entry which is preliminary data.</text>
</comment>
<evidence type="ECO:0000313" key="5">
    <source>
        <dbReference type="Proteomes" id="UP001219525"/>
    </source>
</evidence>
<feature type="region of interest" description="Disordered" evidence="2">
    <location>
        <begin position="173"/>
        <end position="201"/>
    </location>
</feature>
<sequence>MQLLRWVRTRWASLHKCFSRALQLRFEKVEKARKKNIVVEALHYTLAIREVRDDVKGQKHRVGSPIHTTHRKGLIDVQCTTCTETRTPHMGKGCPGEVCWAVYNSVTLPSPAERAACASCNVDEKKAFWWKGQNSEIYCSSCGLKVHRRMHPRCHESEAAATETNTVEIVNKASSTNGTTDGPVRFNYETPPPENPEKLKGTTPEVTKRFECRSKGCGVAFTMLSSLQGHYHTICSREPVLADVLYNHLGAPPIYIMATISMMMVSHLLIHPSYRTILFRLTPCSPLAGADPRQPTHIPDSSSKIPRPGIAYGNDNGTICHCDATCRRADSLRPVKLSATEALPPLNEAPTVRRLNKPSRLVIAARIEHIDRAGPRFPPGGSAVSGTTTREGSGGSETSSAAHGHGIRAAEKQRAAVSEKRKLHPSRHCEADALGGGRGSFLRLSFKQKNERRGTYRLTLTDHGSSAMRLRVGPPASGPAAESLSLLATLLWVALGDGRGFLQRLSFKEIK</sequence>
<feature type="compositionally biased region" description="Low complexity" evidence="2">
    <location>
        <begin position="385"/>
        <end position="404"/>
    </location>
</feature>